<accession>M6FRM1</accession>
<proteinExistence type="predicted"/>
<sequence>MRIDKQKEMGNKCFENLDGPFLNYVLTYKVLKTKKVF</sequence>
<dbReference type="AlphaFoldDB" id="M6FRM1"/>
<dbReference type="Proteomes" id="UP000011980">
    <property type="component" value="Unassembled WGS sequence"/>
</dbReference>
<dbReference type="EMBL" id="ANCE01000061">
    <property type="protein sequence ID" value="EMK25371.1"/>
    <property type="molecule type" value="Genomic_DNA"/>
</dbReference>
<organism evidence="1 2">
    <name type="scientific">Leptospira kirschneri serovar Bulgarica str. Nikolaevo</name>
    <dbReference type="NCBI Taxonomy" id="1240687"/>
    <lineage>
        <taxon>Bacteria</taxon>
        <taxon>Pseudomonadati</taxon>
        <taxon>Spirochaetota</taxon>
        <taxon>Spirochaetia</taxon>
        <taxon>Leptospirales</taxon>
        <taxon>Leptospiraceae</taxon>
        <taxon>Leptospira</taxon>
    </lineage>
</organism>
<evidence type="ECO:0000313" key="2">
    <source>
        <dbReference type="Proteomes" id="UP000011980"/>
    </source>
</evidence>
<evidence type="ECO:0000313" key="1">
    <source>
        <dbReference type="EMBL" id="EMK25371.1"/>
    </source>
</evidence>
<protein>
    <submittedName>
        <fullName evidence="1">Uncharacterized protein</fullName>
    </submittedName>
</protein>
<name>M6FRM1_9LEPT</name>
<reference evidence="1 2" key="1">
    <citation type="submission" date="2013-01" db="EMBL/GenBank/DDBJ databases">
        <authorList>
            <person name="Harkins D.M."/>
            <person name="Durkin A.S."/>
            <person name="Brinkac L.M."/>
            <person name="Haft D.H."/>
            <person name="Selengut J.D."/>
            <person name="Sanka R."/>
            <person name="DePew J."/>
            <person name="Purushe J."/>
            <person name="Galloway R.L."/>
            <person name="Vinetz J.M."/>
            <person name="Sutton G.G."/>
            <person name="Nierman W.C."/>
            <person name="Fouts D.E."/>
        </authorList>
    </citation>
    <scope>NUCLEOTIDE SEQUENCE [LARGE SCALE GENOMIC DNA]</scope>
    <source>
        <strain evidence="1 2">Nikolaevo</strain>
    </source>
</reference>
<gene>
    <name evidence="1" type="ORF">LEP1GSC008_1864</name>
</gene>
<dbReference type="PATRIC" id="fig|1240687.3.peg.1015"/>
<comment type="caution">
    <text evidence="1">The sequence shown here is derived from an EMBL/GenBank/DDBJ whole genome shotgun (WGS) entry which is preliminary data.</text>
</comment>